<evidence type="ECO:0000256" key="4">
    <source>
        <dbReference type="ARBA" id="ARBA00023134"/>
    </source>
</evidence>
<dbReference type="GO" id="GO:0005829">
    <property type="term" value="C:cytosol"/>
    <property type="evidence" value="ECO:0007669"/>
    <property type="project" value="TreeGrafter"/>
</dbReference>
<protein>
    <submittedName>
        <fullName evidence="10">Pre-mRNA-splicing factor cwf10</fullName>
    </submittedName>
</protein>
<dbReference type="GO" id="GO:0003924">
    <property type="term" value="F:GTPase activity"/>
    <property type="evidence" value="ECO:0007669"/>
    <property type="project" value="InterPro"/>
</dbReference>
<accession>A0A1V2L3I1</accession>
<dbReference type="Proteomes" id="UP000189513">
    <property type="component" value="Unassembled WGS sequence"/>
</dbReference>
<dbReference type="PANTHER" id="PTHR42908">
    <property type="entry name" value="TRANSLATION ELONGATION FACTOR-RELATED"/>
    <property type="match status" value="1"/>
</dbReference>
<dbReference type="InterPro" id="IPR020568">
    <property type="entry name" value="Ribosomal_Su5_D2-typ_SF"/>
</dbReference>
<keyword evidence="2" id="KW-0507">mRNA processing</keyword>
<evidence type="ECO:0000313" key="11">
    <source>
        <dbReference type="Proteomes" id="UP000189513"/>
    </source>
</evidence>
<dbReference type="PRINTS" id="PR00315">
    <property type="entry name" value="ELONGATNFCT"/>
</dbReference>
<comment type="subcellular location">
    <subcellularLocation>
        <location evidence="1">Nucleus</location>
    </subcellularLocation>
</comment>
<proteinExistence type="predicted"/>
<dbReference type="GO" id="GO:0000974">
    <property type="term" value="C:Prp19 complex"/>
    <property type="evidence" value="ECO:0007669"/>
    <property type="project" value="UniProtKB-ARBA"/>
</dbReference>
<dbReference type="InterPro" id="IPR004161">
    <property type="entry name" value="EFTu-like_2"/>
</dbReference>
<dbReference type="Gene3D" id="3.40.50.300">
    <property type="entry name" value="P-loop containing nucleotide triphosphate hydrolases"/>
    <property type="match status" value="1"/>
</dbReference>
<sequence length="955" mass="107117">MDEDLYDEFGNLIGDPQDSDAESVDYVFEREDSDGQQSDAEVKDADSRETGQQLIVHEEKRLYPTMSETFGEGVETVVHMSDTQSIAEPLVKPKETKVFKIEDKKLPKTSYTKEYLLNVLEVPSKVRNVSLVGSLNSGKTSFLDMLILETHQLKISKKTRNYKKLRYTDNTKLEIERGVTIKSSPMSLLLQNLKDNSTAFNLIDTPGHVDFADEVAIAQRLTDISVVVVDVVEGLTIGAKRAIDNALMENIELAFIINKIDRLVLELKLPPLDAFHKIRNDIDEINTYLIGNKLYESYQHQCTISPDINNVLFASADFNFCFNLRSFAKLYSERLDVDFDIDAFAKRLWGNIYYDESRNKFTTKGEKRSFIHFILEPIYKIVTQVISQPPEELKKTMYKSFGITLSKDLLKSDPQVLLREMFRLIFGNSRGFVDVIETYSSPEKHSKNDLYTGSSPDIKAAIAKSSSDGPLIAHISKMIDPTVGVGRVFSGTLKKGDHIKVLGENYNDDDEDLQTLTVQELFIPGGRYKVPVEEVPSGAIFLLGGIDSISKTGTIYGSTVPEPLSIFKPVNHLNKSVFKVVIEPQIPTDLPKMLDGLRKINKSYCGVEIKVEESGEHVVFGSGELYLDSLMYDLRNVSDINIKISDPITKFSETVVDSSFTKVTIRSQNEQNSITIIAEPLEEDLARDLETGKLQTSQPRINKTLRDVYGWDSLAARSLWSFGPDSSTPNALLDDTLTDEVDKPMLTQMKDAIVQGFQWAVREGPLTDEPIRGVKFKIIDAKFSKDLMQRGNGQIIPMVRRACYSAMLTSTPKLMEPVYNFEIVSTANMIRVIEALLDKRRGAVLKGSPIAATQLYKIHGFVPVIDCAGLETDIRVATQGQALVSLYFEKWAVVPGDPLDKDVFIPKLKPAPVQGLARDFVMKTRKRKGLSGEPSLAKYIDKELVDQLKELGLLV</sequence>
<evidence type="ECO:0000256" key="2">
    <source>
        <dbReference type="ARBA" id="ARBA00022664"/>
    </source>
</evidence>
<dbReference type="GO" id="GO:0046540">
    <property type="term" value="C:U4/U6 x U5 tri-snRNP complex"/>
    <property type="evidence" value="ECO:0007669"/>
    <property type="project" value="TreeGrafter"/>
</dbReference>
<reference evidence="11" key="1">
    <citation type="journal article" date="2017" name="Genome Announc.">
        <title>Genome sequences of Cyberlindnera fabianii 65, Pichia kudriavzevii 129, and Saccharomyces cerevisiae 131 isolated from fermented masau fruits in Zimbabwe.</title>
        <authorList>
            <person name="van Rijswijck I.M.H."/>
            <person name="Derks M.F.L."/>
            <person name="Abee T."/>
            <person name="de Ridder D."/>
            <person name="Smid E.J."/>
        </authorList>
    </citation>
    <scope>NUCLEOTIDE SEQUENCE [LARGE SCALE GENOMIC DNA]</scope>
    <source>
        <strain evidence="11">65</strain>
    </source>
</reference>
<dbReference type="Gene3D" id="3.90.1430.10">
    <property type="entry name" value="Yeast translation eEF2 (G' domain)"/>
    <property type="match status" value="1"/>
</dbReference>
<dbReference type="FunFam" id="3.30.230.10:FF:000009">
    <property type="entry name" value="116 kDa U5 small nuclear ribonucleoprotein component"/>
    <property type="match status" value="1"/>
</dbReference>
<dbReference type="Pfam" id="PF16004">
    <property type="entry name" value="EFTUD2"/>
    <property type="match status" value="1"/>
</dbReference>
<keyword evidence="11" id="KW-1185">Reference proteome</keyword>
<evidence type="ECO:0000259" key="9">
    <source>
        <dbReference type="PROSITE" id="PS51722"/>
    </source>
</evidence>
<dbReference type="Pfam" id="PF03144">
    <property type="entry name" value="GTP_EFTU_D2"/>
    <property type="match status" value="1"/>
</dbReference>
<dbReference type="InterPro" id="IPR031950">
    <property type="entry name" value="EFTUD2_N"/>
</dbReference>
<dbReference type="SUPFAM" id="SSF54211">
    <property type="entry name" value="Ribosomal protein S5 domain 2-like"/>
    <property type="match status" value="1"/>
</dbReference>
<evidence type="ECO:0000256" key="7">
    <source>
        <dbReference type="ARBA" id="ARBA00055641"/>
    </source>
</evidence>
<dbReference type="InterPro" id="IPR009000">
    <property type="entry name" value="Transl_B-barrel_sf"/>
</dbReference>
<evidence type="ECO:0000256" key="1">
    <source>
        <dbReference type="ARBA" id="ARBA00004123"/>
    </source>
</evidence>
<evidence type="ECO:0000256" key="8">
    <source>
        <dbReference type="SAM" id="MobiDB-lite"/>
    </source>
</evidence>
<evidence type="ECO:0000256" key="6">
    <source>
        <dbReference type="ARBA" id="ARBA00023242"/>
    </source>
</evidence>
<dbReference type="Pfam" id="PF03764">
    <property type="entry name" value="EFG_IV"/>
    <property type="match status" value="1"/>
</dbReference>
<dbReference type="Gene3D" id="2.40.30.10">
    <property type="entry name" value="Translation factors"/>
    <property type="match status" value="1"/>
</dbReference>
<dbReference type="SMART" id="SM00838">
    <property type="entry name" value="EFG_C"/>
    <property type="match status" value="1"/>
</dbReference>
<dbReference type="InterPro" id="IPR000640">
    <property type="entry name" value="EFG_V-like"/>
</dbReference>
<dbReference type="PROSITE" id="PS51722">
    <property type="entry name" value="G_TR_2"/>
    <property type="match status" value="1"/>
</dbReference>
<feature type="compositionally biased region" description="Basic and acidic residues" evidence="8">
    <location>
        <begin position="40"/>
        <end position="49"/>
    </location>
</feature>
<dbReference type="Gene3D" id="3.30.230.10">
    <property type="match status" value="1"/>
</dbReference>
<evidence type="ECO:0000256" key="3">
    <source>
        <dbReference type="ARBA" id="ARBA00022741"/>
    </source>
</evidence>
<dbReference type="CDD" id="cd01683">
    <property type="entry name" value="EF2_IV_snRNP"/>
    <property type="match status" value="1"/>
</dbReference>
<dbReference type="STRING" id="36022.A0A1V2L3I1"/>
<dbReference type="InterPro" id="IPR000795">
    <property type="entry name" value="T_Tr_GTP-bd_dom"/>
</dbReference>
<name>A0A1V2L3I1_CYBFA</name>
<dbReference type="FunFam" id="3.30.70.870:FF:000002">
    <property type="entry name" value="Translation elongation factor 2"/>
    <property type="match status" value="1"/>
</dbReference>
<keyword evidence="5" id="KW-0508">mRNA splicing</keyword>
<dbReference type="GO" id="GO:0005682">
    <property type="term" value="C:U5 snRNP"/>
    <property type="evidence" value="ECO:0007669"/>
    <property type="project" value="UniProtKB-ARBA"/>
</dbReference>
<organism evidence="10 11">
    <name type="scientific">Cyberlindnera fabianii</name>
    <name type="common">Yeast</name>
    <name type="synonym">Hansenula fabianii</name>
    <dbReference type="NCBI Taxonomy" id="36022"/>
    <lineage>
        <taxon>Eukaryota</taxon>
        <taxon>Fungi</taxon>
        <taxon>Dikarya</taxon>
        <taxon>Ascomycota</taxon>
        <taxon>Saccharomycotina</taxon>
        <taxon>Saccharomycetes</taxon>
        <taxon>Phaffomycetales</taxon>
        <taxon>Phaffomycetaceae</taxon>
        <taxon>Cyberlindnera</taxon>
    </lineage>
</organism>
<dbReference type="FunFam" id="3.40.50.300:FF:000646">
    <property type="entry name" value="U5 small nuclear ribonucleoprotein component"/>
    <property type="match status" value="1"/>
</dbReference>
<dbReference type="Pfam" id="PF00679">
    <property type="entry name" value="EFG_C"/>
    <property type="match status" value="1"/>
</dbReference>
<dbReference type="Gene3D" id="3.30.70.240">
    <property type="match status" value="1"/>
</dbReference>
<dbReference type="GO" id="GO:0000398">
    <property type="term" value="P:mRNA splicing, via spliceosome"/>
    <property type="evidence" value="ECO:0007669"/>
    <property type="project" value="TreeGrafter"/>
</dbReference>
<keyword evidence="6" id="KW-0539">Nucleus</keyword>
<dbReference type="GO" id="GO:0071007">
    <property type="term" value="C:U2-type catalytic step 2 spliceosome"/>
    <property type="evidence" value="ECO:0007669"/>
    <property type="project" value="TreeGrafter"/>
</dbReference>
<keyword evidence="3" id="KW-0547">Nucleotide-binding</keyword>
<dbReference type="GO" id="GO:0030623">
    <property type="term" value="F:U5 snRNA binding"/>
    <property type="evidence" value="ECO:0007669"/>
    <property type="project" value="TreeGrafter"/>
</dbReference>
<dbReference type="AlphaFoldDB" id="A0A1V2L3I1"/>
<dbReference type="PANTHER" id="PTHR42908:SF6">
    <property type="entry name" value="116 KDA U5 SMALL NUCLEAR RIBONUCLEOPROTEIN COMPONENT"/>
    <property type="match status" value="1"/>
</dbReference>
<gene>
    <name evidence="10" type="ORF">BON22_3813</name>
</gene>
<keyword evidence="4" id="KW-0342">GTP-binding</keyword>
<dbReference type="InterPro" id="IPR035647">
    <property type="entry name" value="EFG_III/V"/>
</dbReference>
<dbReference type="Pfam" id="PF00009">
    <property type="entry name" value="GTP_EFTU"/>
    <property type="match status" value="1"/>
</dbReference>
<evidence type="ECO:0000313" key="10">
    <source>
        <dbReference type="EMBL" id="ONH66467.1"/>
    </source>
</evidence>
<dbReference type="InterPro" id="IPR027417">
    <property type="entry name" value="P-loop_NTPase"/>
</dbReference>
<comment type="caution">
    <text evidence="10">The sequence shown here is derived from an EMBL/GenBank/DDBJ whole genome shotgun (WGS) entry which is preliminary data.</text>
</comment>
<dbReference type="EMBL" id="MPUK01000007">
    <property type="protein sequence ID" value="ONH66467.1"/>
    <property type="molecule type" value="Genomic_DNA"/>
</dbReference>
<dbReference type="InterPro" id="IPR014721">
    <property type="entry name" value="Ribsml_uS5_D2-typ_fold_subgr"/>
</dbReference>
<dbReference type="InterPro" id="IPR005517">
    <property type="entry name" value="Transl_elong_EFG/EF2_IV"/>
</dbReference>
<feature type="domain" description="Tr-type G" evidence="9">
    <location>
        <begin position="124"/>
        <end position="339"/>
    </location>
</feature>
<dbReference type="SMART" id="SM00889">
    <property type="entry name" value="EFG_IV"/>
    <property type="match status" value="1"/>
</dbReference>
<dbReference type="SUPFAM" id="SSF52540">
    <property type="entry name" value="P-loop containing nucleoside triphosphate hydrolases"/>
    <property type="match status" value="1"/>
</dbReference>
<dbReference type="OMA" id="YIFRPIR"/>
<dbReference type="Gene3D" id="3.30.70.870">
    <property type="entry name" value="Elongation Factor G (Translational Gtpase), domain 3"/>
    <property type="match status" value="1"/>
</dbReference>
<feature type="region of interest" description="Disordered" evidence="8">
    <location>
        <begin position="1"/>
        <end position="51"/>
    </location>
</feature>
<evidence type="ECO:0000256" key="5">
    <source>
        <dbReference type="ARBA" id="ARBA00023187"/>
    </source>
</evidence>
<dbReference type="VEuPathDB" id="FungiDB:BON22_3813"/>
<dbReference type="SUPFAM" id="SSF54980">
    <property type="entry name" value="EF-G C-terminal domain-like"/>
    <property type="match status" value="2"/>
</dbReference>
<dbReference type="GO" id="GO:0005525">
    <property type="term" value="F:GTP binding"/>
    <property type="evidence" value="ECO:0007669"/>
    <property type="project" value="UniProtKB-KW"/>
</dbReference>
<comment type="function">
    <text evidence="7">Component of the U5 snRNP complex required for pre-mRNA splicing. Binds GTP.</text>
</comment>
<dbReference type="SUPFAM" id="SSF50447">
    <property type="entry name" value="Translation proteins"/>
    <property type="match status" value="1"/>
</dbReference>